<feature type="signal peptide" evidence="7">
    <location>
        <begin position="1"/>
        <end position="34"/>
    </location>
</feature>
<dbReference type="AlphaFoldDB" id="A0A162NPX9"/>
<organism evidence="8 9">
    <name type="scientific">Colletotrichum incanum</name>
    <name type="common">Soybean anthracnose fungus</name>
    <dbReference type="NCBI Taxonomy" id="1573173"/>
    <lineage>
        <taxon>Eukaryota</taxon>
        <taxon>Fungi</taxon>
        <taxon>Dikarya</taxon>
        <taxon>Ascomycota</taxon>
        <taxon>Pezizomycotina</taxon>
        <taxon>Sordariomycetes</taxon>
        <taxon>Hypocreomycetidae</taxon>
        <taxon>Glomerellales</taxon>
        <taxon>Glomerellaceae</taxon>
        <taxon>Colletotrichum</taxon>
        <taxon>Colletotrichum spaethianum species complex</taxon>
    </lineage>
</organism>
<feature type="transmembrane region" description="Helical" evidence="6">
    <location>
        <begin position="219"/>
        <end position="240"/>
    </location>
</feature>
<dbReference type="InterPro" id="IPR051694">
    <property type="entry name" value="Immunoregulatory_rcpt-like"/>
</dbReference>
<dbReference type="STRING" id="1573173.A0A162NPX9"/>
<evidence type="ECO:0000313" key="8">
    <source>
        <dbReference type="EMBL" id="KZL86181.1"/>
    </source>
</evidence>
<gene>
    <name evidence="8" type="ORF">CI238_03728</name>
</gene>
<evidence type="ECO:0000256" key="1">
    <source>
        <dbReference type="ARBA" id="ARBA00004167"/>
    </source>
</evidence>
<keyword evidence="2 6" id="KW-0812">Transmembrane</keyword>
<keyword evidence="3 6" id="KW-1133">Transmembrane helix</keyword>
<sequence>MVTAVPPENHIPAVHPNMLLLAVLFFSIIPWASSQFFTPTQSRESWRIGETKKISYNTKFTKYTIALWQQALAGGAANLGPVIFQTDEGPVKDFEWDVQTYDFDLASSNVFFLWLFEGDASVQGNQSAPQMSSAFFGITDQPVPSISAVPNPVTTTESSKTTQMSTAQPPLQTSAGPQSTQGTTGVDGSTDTNPTTRPNGSNDSSNSGSSGGLSVGAQAGIGVGVGIVAITSVVCGIMWCRYMRKKQKALEEWQSVALSQHHGSPAYHHELTLAHHAPQPYPESKVNYRQTGPVELG</sequence>
<name>A0A162NPX9_COLIC</name>
<evidence type="ECO:0000256" key="7">
    <source>
        <dbReference type="SAM" id="SignalP"/>
    </source>
</evidence>
<dbReference type="Proteomes" id="UP000076584">
    <property type="component" value="Unassembled WGS sequence"/>
</dbReference>
<dbReference type="GO" id="GO:0016020">
    <property type="term" value="C:membrane"/>
    <property type="evidence" value="ECO:0007669"/>
    <property type="project" value="UniProtKB-SubCell"/>
</dbReference>
<dbReference type="PANTHER" id="PTHR15549">
    <property type="entry name" value="PAIRED IMMUNOGLOBULIN-LIKE TYPE 2 RECEPTOR"/>
    <property type="match status" value="1"/>
</dbReference>
<feature type="compositionally biased region" description="Polar residues" evidence="5">
    <location>
        <begin position="152"/>
        <end position="198"/>
    </location>
</feature>
<feature type="compositionally biased region" description="Low complexity" evidence="5">
    <location>
        <begin position="199"/>
        <end position="208"/>
    </location>
</feature>
<keyword evidence="4 6" id="KW-0472">Membrane</keyword>
<evidence type="ECO:0000256" key="2">
    <source>
        <dbReference type="ARBA" id="ARBA00022692"/>
    </source>
</evidence>
<protein>
    <submittedName>
        <fullName evidence="8">Ser-thr-gpi-anchored family protein</fullName>
    </submittedName>
</protein>
<comment type="subcellular location">
    <subcellularLocation>
        <location evidence="1">Membrane</location>
        <topology evidence="1">Single-pass membrane protein</topology>
    </subcellularLocation>
</comment>
<comment type="caution">
    <text evidence="8">The sequence shown here is derived from an EMBL/GenBank/DDBJ whole genome shotgun (WGS) entry which is preliminary data.</text>
</comment>
<keyword evidence="9" id="KW-1185">Reference proteome</keyword>
<accession>A0A162NPX9</accession>
<evidence type="ECO:0000256" key="4">
    <source>
        <dbReference type="ARBA" id="ARBA00023136"/>
    </source>
</evidence>
<evidence type="ECO:0000256" key="6">
    <source>
        <dbReference type="SAM" id="Phobius"/>
    </source>
</evidence>
<keyword evidence="7" id="KW-0732">Signal</keyword>
<reference evidence="8 9" key="1">
    <citation type="submission" date="2015-06" db="EMBL/GenBank/DDBJ databases">
        <title>Survival trade-offs in plant roots during colonization by closely related pathogenic and mutualistic fungi.</title>
        <authorList>
            <person name="Hacquard S."/>
            <person name="Kracher B."/>
            <person name="Hiruma K."/>
            <person name="Weinman A."/>
            <person name="Muench P."/>
            <person name="Garrido Oter R."/>
            <person name="Ver Loren van Themaat E."/>
            <person name="Dallerey J.-F."/>
            <person name="Damm U."/>
            <person name="Henrissat B."/>
            <person name="Lespinet O."/>
            <person name="Thon M."/>
            <person name="Kemen E."/>
            <person name="McHardy A.C."/>
            <person name="Schulze-Lefert P."/>
            <person name="O'Connell R.J."/>
        </authorList>
    </citation>
    <scope>NUCLEOTIDE SEQUENCE [LARGE SCALE GENOMIC DNA]</scope>
    <source>
        <strain evidence="8 9">MAFF 238704</strain>
    </source>
</reference>
<dbReference type="EMBL" id="LFIW01000497">
    <property type="protein sequence ID" value="KZL86181.1"/>
    <property type="molecule type" value="Genomic_DNA"/>
</dbReference>
<feature type="chain" id="PRO_5007837929" evidence="7">
    <location>
        <begin position="35"/>
        <end position="297"/>
    </location>
</feature>
<proteinExistence type="predicted"/>
<evidence type="ECO:0000313" key="9">
    <source>
        <dbReference type="Proteomes" id="UP000076584"/>
    </source>
</evidence>
<dbReference type="GO" id="GO:0071944">
    <property type="term" value="C:cell periphery"/>
    <property type="evidence" value="ECO:0007669"/>
    <property type="project" value="UniProtKB-ARBA"/>
</dbReference>
<evidence type="ECO:0000256" key="3">
    <source>
        <dbReference type="ARBA" id="ARBA00022989"/>
    </source>
</evidence>
<feature type="region of interest" description="Disordered" evidence="5">
    <location>
        <begin position="146"/>
        <end position="211"/>
    </location>
</feature>
<evidence type="ECO:0000256" key="5">
    <source>
        <dbReference type="SAM" id="MobiDB-lite"/>
    </source>
</evidence>